<comment type="caution">
    <text evidence="1">The sequence shown here is derived from an EMBL/GenBank/DDBJ whole genome shotgun (WGS) entry which is preliminary data.</text>
</comment>
<sequence>MNFEISDLKARLEACETDLAAHRGYLKALEYGVRTLIITHPYPDLLSRAWASILPGITEAHGPEGGWIFNAAFQQLLSVLTQQIEARGGKVGD</sequence>
<evidence type="ECO:0000313" key="1">
    <source>
        <dbReference type="EMBL" id="EKT4439996.1"/>
    </source>
</evidence>
<protein>
    <submittedName>
        <fullName evidence="1">Uncharacterized protein</fullName>
    </submittedName>
</protein>
<dbReference type="RefSeq" id="WP_033836035.1">
    <property type="nucleotide sequence ID" value="NZ_CP014014.1"/>
</dbReference>
<dbReference type="AlphaFoldDB" id="A0A0M1ECA1"/>
<proteinExistence type="predicted"/>
<gene>
    <name evidence="1" type="ORF">QEK83_000596</name>
</gene>
<reference evidence="1" key="1">
    <citation type="submission" date="2022-07" db="EMBL/GenBank/DDBJ databases">
        <authorList>
            <consortium name="Clinical and Environmental Microbiology Branch: Whole genome sequencing antimicrobial resistance pathogens in the healthcare setting"/>
        </authorList>
    </citation>
    <scope>NUCLEOTIDE SEQUENCE</scope>
    <source>
        <strain evidence="1">Stenotrophomonas_maltophilia_2021CK-00905</strain>
    </source>
</reference>
<dbReference type="Proteomes" id="UP001214521">
    <property type="component" value="Unassembled WGS sequence"/>
</dbReference>
<organism evidence="1 2">
    <name type="scientific">Stenotrophomonas maltophilia</name>
    <name type="common">Pseudomonas maltophilia</name>
    <name type="synonym">Xanthomonas maltophilia</name>
    <dbReference type="NCBI Taxonomy" id="40324"/>
    <lineage>
        <taxon>Bacteria</taxon>
        <taxon>Pseudomonadati</taxon>
        <taxon>Pseudomonadota</taxon>
        <taxon>Gammaproteobacteria</taxon>
        <taxon>Lysobacterales</taxon>
        <taxon>Lysobacteraceae</taxon>
        <taxon>Stenotrophomonas</taxon>
        <taxon>Stenotrophomonas maltophilia group</taxon>
    </lineage>
</organism>
<dbReference type="EMBL" id="ABLOMU010000004">
    <property type="protein sequence ID" value="EKT4439996.1"/>
    <property type="molecule type" value="Genomic_DNA"/>
</dbReference>
<evidence type="ECO:0000313" key="2">
    <source>
        <dbReference type="Proteomes" id="UP001214521"/>
    </source>
</evidence>
<accession>A0A0M1ECA1</accession>
<name>A0A0M1ECA1_STEMA</name>